<accession>A0A6A5TG35</accession>
<keyword evidence="4" id="KW-1185">Reference proteome</keyword>
<organism evidence="3 4">
    <name type="scientific">Byssothecium circinans</name>
    <dbReference type="NCBI Taxonomy" id="147558"/>
    <lineage>
        <taxon>Eukaryota</taxon>
        <taxon>Fungi</taxon>
        <taxon>Dikarya</taxon>
        <taxon>Ascomycota</taxon>
        <taxon>Pezizomycotina</taxon>
        <taxon>Dothideomycetes</taxon>
        <taxon>Pleosporomycetidae</taxon>
        <taxon>Pleosporales</taxon>
        <taxon>Massarineae</taxon>
        <taxon>Massarinaceae</taxon>
        <taxon>Byssothecium</taxon>
    </lineage>
</organism>
<dbReference type="EMBL" id="ML977019">
    <property type="protein sequence ID" value="KAF1951140.1"/>
    <property type="molecule type" value="Genomic_DNA"/>
</dbReference>
<dbReference type="Proteomes" id="UP000800035">
    <property type="component" value="Unassembled WGS sequence"/>
</dbReference>
<gene>
    <name evidence="3" type="ORF">CC80DRAFT_496196</name>
</gene>
<sequence>MATQAYTHILPLIPVDWHPTLPHPPSAYAPSTFHNQSNRVTSQPTSSLENFQTTTVMSVADHLWAVLKGESPAWIPLTYGLGYMIVGGYILNCLLLANGEKRNKNQGNLMKKSESGCSGSKGT</sequence>
<dbReference type="AlphaFoldDB" id="A0A6A5TG35"/>
<keyword evidence="2" id="KW-1133">Transmembrane helix</keyword>
<name>A0A6A5TG35_9PLEO</name>
<evidence type="ECO:0000313" key="4">
    <source>
        <dbReference type="Proteomes" id="UP000800035"/>
    </source>
</evidence>
<feature type="region of interest" description="Disordered" evidence="1">
    <location>
        <begin position="104"/>
        <end position="123"/>
    </location>
</feature>
<keyword evidence="2" id="KW-0812">Transmembrane</keyword>
<keyword evidence="2" id="KW-0472">Membrane</keyword>
<reference evidence="3" key="1">
    <citation type="journal article" date="2020" name="Stud. Mycol.">
        <title>101 Dothideomycetes genomes: a test case for predicting lifestyles and emergence of pathogens.</title>
        <authorList>
            <person name="Haridas S."/>
            <person name="Albert R."/>
            <person name="Binder M."/>
            <person name="Bloem J."/>
            <person name="Labutti K."/>
            <person name="Salamov A."/>
            <person name="Andreopoulos B."/>
            <person name="Baker S."/>
            <person name="Barry K."/>
            <person name="Bills G."/>
            <person name="Bluhm B."/>
            <person name="Cannon C."/>
            <person name="Castanera R."/>
            <person name="Culley D."/>
            <person name="Daum C."/>
            <person name="Ezra D."/>
            <person name="Gonzalez J."/>
            <person name="Henrissat B."/>
            <person name="Kuo A."/>
            <person name="Liang C."/>
            <person name="Lipzen A."/>
            <person name="Lutzoni F."/>
            <person name="Magnuson J."/>
            <person name="Mondo S."/>
            <person name="Nolan M."/>
            <person name="Ohm R."/>
            <person name="Pangilinan J."/>
            <person name="Park H.-J."/>
            <person name="Ramirez L."/>
            <person name="Alfaro M."/>
            <person name="Sun H."/>
            <person name="Tritt A."/>
            <person name="Yoshinaga Y."/>
            <person name="Zwiers L.-H."/>
            <person name="Turgeon B."/>
            <person name="Goodwin S."/>
            <person name="Spatafora J."/>
            <person name="Crous P."/>
            <person name="Grigoriev I."/>
        </authorList>
    </citation>
    <scope>NUCLEOTIDE SEQUENCE</scope>
    <source>
        <strain evidence="3">CBS 675.92</strain>
    </source>
</reference>
<evidence type="ECO:0000256" key="2">
    <source>
        <dbReference type="SAM" id="Phobius"/>
    </source>
</evidence>
<evidence type="ECO:0000256" key="1">
    <source>
        <dbReference type="SAM" id="MobiDB-lite"/>
    </source>
</evidence>
<protein>
    <submittedName>
        <fullName evidence="3">Uncharacterized protein</fullName>
    </submittedName>
</protein>
<feature type="transmembrane region" description="Helical" evidence="2">
    <location>
        <begin position="73"/>
        <end position="97"/>
    </location>
</feature>
<proteinExistence type="predicted"/>
<evidence type="ECO:0000313" key="3">
    <source>
        <dbReference type="EMBL" id="KAF1951140.1"/>
    </source>
</evidence>